<keyword evidence="7" id="KW-0547">Nucleotide-binding</keyword>
<evidence type="ECO:0000256" key="10">
    <source>
        <dbReference type="ARBA" id="ARBA00032441"/>
    </source>
</evidence>
<keyword evidence="9" id="KW-0460">Magnesium</keyword>
<dbReference type="NCBIfam" id="TIGR00150">
    <property type="entry name" value="T6A_YjeE"/>
    <property type="match status" value="1"/>
</dbReference>
<dbReference type="GO" id="GO:0002949">
    <property type="term" value="P:tRNA threonylcarbamoyladenosine modification"/>
    <property type="evidence" value="ECO:0007669"/>
    <property type="project" value="InterPro"/>
</dbReference>
<sequence>MREIKVSSLQDTANLGEKLGKLLESGSLVTLCGDLGAGKTTFTKSIGKALGVKKVINSPTFTILKTYYGKMPLHHIDAYRLEGITQDLGFEELFDDGVCVIEWPAYIMDQLPNERLEIEIKRIGEFERLFLFHPIGDVYEKIVREL</sequence>
<evidence type="ECO:0000256" key="1">
    <source>
        <dbReference type="ARBA" id="ARBA00004496"/>
    </source>
</evidence>
<evidence type="ECO:0000256" key="2">
    <source>
        <dbReference type="ARBA" id="ARBA00007599"/>
    </source>
</evidence>
<keyword evidence="12" id="KW-1185">Reference proteome</keyword>
<evidence type="ECO:0000256" key="6">
    <source>
        <dbReference type="ARBA" id="ARBA00022723"/>
    </source>
</evidence>
<comment type="similarity">
    <text evidence="2">Belongs to the TsaE family.</text>
</comment>
<dbReference type="AlphaFoldDB" id="A0A6N4TKC5"/>
<reference evidence="12" key="1">
    <citation type="submission" date="2019-05" db="EMBL/GenBank/DDBJ databases">
        <title>Complete genome sequencing of Absiella argi strain JCM 30884.</title>
        <authorList>
            <person name="Sakamoto M."/>
            <person name="Murakami T."/>
            <person name="Mori H."/>
        </authorList>
    </citation>
    <scope>NUCLEOTIDE SEQUENCE [LARGE SCALE GENOMIC DNA]</scope>
    <source>
        <strain evidence="12">JCM 30884</strain>
    </source>
</reference>
<evidence type="ECO:0000256" key="7">
    <source>
        <dbReference type="ARBA" id="ARBA00022741"/>
    </source>
</evidence>
<dbReference type="SUPFAM" id="SSF52540">
    <property type="entry name" value="P-loop containing nucleoside triphosphate hydrolases"/>
    <property type="match status" value="1"/>
</dbReference>
<organism evidence="11 12">
    <name type="scientific">Amedibacterium intestinale</name>
    <dbReference type="NCBI Taxonomy" id="2583452"/>
    <lineage>
        <taxon>Bacteria</taxon>
        <taxon>Bacillati</taxon>
        <taxon>Bacillota</taxon>
        <taxon>Erysipelotrichia</taxon>
        <taxon>Erysipelotrichales</taxon>
        <taxon>Erysipelotrichaceae</taxon>
        <taxon>Amedibacterium</taxon>
    </lineage>
</organism>
<dbReference type="EMBL" id="AP019695">
    <property type="protein sequence ID" value="BBK22934.1"/>
    <property type="molecule type" value="Genomic_DNA"/>
</dbReference>
<dbReference type="PANTHER" id="PTHR33540">
    <property type="entry name" value="TRNA THREONYLCARBAMOYLADENOSINE BIOSYNTHESIS PROTEIN TSAE"/>
    <property type="match status" value="1"/>
</dbReference>
<dbReference type="Gene3D" id="3.40.50.300">
    <property type="entry name" value="P-loop containing nucleotide triphosphate hydrolases"/>
    <property type="match status" value="1"/>
</dbReference>
<dbReference type="PANTHER" id="PTHR33540:SF2">
    <property type="entry name" value="TRNA THREONYLCARBAMOYLADENOSINE BIOSYNTHESIS PROTEIN TSAE"/>
    <property type="match status" value="1"/>
</dbReference>
<dbReference type="GO" id="GO:0005737">
    <property type="term" value="C:cytoplasm"/>
    <property type="evidence" value="ECO:0007669"/>
    <property type="project" value="UniProtKB-SubCell"/>
</dbReference>
<evidence type="ECO:0000256" key="3">
    <source>
        <dbReference type="ARBA" id="ARBA00019010"/>
    </source>
</evidence>
<evidence type="ECO:0000256" key="5">
    <source>
        <dbReference type="ARBA" id="ARBA00022694"/>
    </source>
</evidence>
<keyword evidence="11" id="KW-0808">Transferase</keyword>
<dbReference type="InterPro" id="IPR027417">
    <property type="entry name" value="P-loop_NTPase"/>
</dbReference>
<dbReference type="GO" id="GO:0046872">
    <property type="term" value="F:metal ion binding"/>
    <property type="evidence" value="ECO:0007669"/>
    <property type="project" value="UniProtKB-KW"/>
</dbReference>
<keyword evidence="4" id="KW-0963">Cytoplasm</keyword>
<protein>
    <recommendedName>
        <fullName evidence="3">tRNA threonylcarbamoyladenosine biosynthesis protein TsaE</fullName>
    </recommendedName>
    <alternativeName>
        <fullName evidence="10">t(6)A37 threonylcarbamoyladenosine biosynthesis protein TsaE</fullName>
    </alternativeName>
</protein>
<evidence type="ECO:0000256" key="8">
    <source>
        <dbReference type="ARBA" id="ARBA00022840"/>
    </source>
</evidence>
<dbReference type="GO" id="GO:0016740">
    <property type="term" value="F:transferase activity"/>
    <property type="evidence" value="ECO:0007669"/>
    <property type="project" value="UniProtKB-KW"/>
</dbReference>
<dbReference type="RefSeq" id="WP_115716571.1">
    <property type="nucleotide sequence ID" value="NZ_AP019695.1"/>
</dbReference>
<dbReference type="Pfam" id="PF02367">
    <property type="entry name" value="TsaE"/>
    <property type="match status" value="1"/>
</dbReference>
<keyword evidence="8" id="KW-0067">ATP-binding</keyword>
<keyword evidence="6" id="KW-0479">Metal-binding</keyword>
<comment type="subcellular location">
    <subcellularLocation>
        <location evidence="1">Cytoplasm</location>
    </subcellularLocation>
</comment>
<evidence type="ECO:0000313" key="12">
    <source>
        <dbReference type="Proteomes" id="UP000464754"/>
    </source>
</evidence>
<keyword evidence="5" id="KW-0819">tRNA processing</keyword>
<evidence type="ECO:0000256" key="4">
    <source>
        <dbReference type="ARBA" id="ARBA00022490"/>
    </source>
</evidence>
<dbReference type="GO" id="GO:0005524">
    <property type="term" value="F:ATP binding"/>
    <property type="evidence" value="ECO:0007669"/>
    <property type="project" value="UniProtKB-KW"/>
</dbReference>
<name>A0A6N4TKC5_9FIRM</name>
<evidence type="ECO:0000256" key="9">
    <source>
        <dbReference type="ARBA" id="ARBA00022842"/>
    </source>
</evidence>
<gene>
    <name evidence="11" type="ORF">Aargi30884_18370</name>
</gene>
<dbReference type="Proteomes" id="UP000464754">
    <property type="component" value="Chromosome"/>
</dbReference>
<accession>A0A6N4TKC5</accession>
<dbReference type="KEGG" id="aarg:Aargi30884_18370"/>
<dbReference type="InterPro" id="IPR003442">
    <property type="entry name" value="T6A_TsaE"/>
</dbReference>
<evidence type="ECO:0000313" key="11">
    <source>
        <dbReference type="EMBL" id="BBK22934.1"/>
    </source>
</evidence>
<proteinExistence type="inferred from homology"/>